<name>A0A8H3QPD4_9GLOM</name>
<organism evidence="1 2">
    <name type="scientific">Rhizophagus clarus</name>
    <dbReference type="NCBI Taxonomy" id="94130"/>
    <lineage>
        <taxon>Eukaryota</taxon>
        <taxon>Fungi</taxon>
        <taxon>Fungi incertae sedis</taxon>
        <taxon>Mucoromycota</taxon>
        <taxon>Glomeromycotina</taxon>
        <taxon>Glomeromycetes</taxon>
        <taxon>Glomerales</taxon>
        <taxon>Glomeraceae</taxon>
        <taxon>Rhizophagus</taxon>
    </lineage>
</organism>
<sequence>MDQSDYVSFLLVFELCLNLVNMPKGGLPEVTLSQTRYREFWEKPISQWSSESWEDFFSKKFSTQSKQASHIVLKSELEVLIRTLNPGTRALAKANRLLKDFKKNLTSSRRTVDLSPSLHTASLLNADSLPSASKESDLYEPCIMENGNGHILIEDEWKRIREIIDDYRSKIPQHQRTFNPLFYFIIDHSGQHGPSSVLLKDYISFCGRRSSRCTCINRIIKKLIDIINDSVDCPNKDDVSEYEHMMRNIVPFIDATINKVPEYRIRYFESTLHATAIRRNMGGDPTECARIGYKVDVLIKLPGLHWSPDIGCGEISGGLPRCTRVKEWMDTLKLGLELRDVWILANNQLCGVDTNNLVIWGFTVVARSIRIYALAIAGGLIHLILAYEAPIPSARWNRCNAKIAYCTIARILCCGVTGVKRKENLVSISSPPVVPTPQSSKKRK</sequence>
<evidence type="ECO:0000313" key="2">
    <source>
        <dbReference type="Proteomes" id="UP000615446"/>
    </source>
</evidence>
<dbReference type="AlphaFoldDB" id="A0A8H3QPD4"/>
<dbReference type="OrthoDB" id="2350333at2759"/>
<reference evidence="1" key="1">
    <citation type="submission" date="2019-10" db="EMBL/GenBank/DDBJ databases">
        <title>Conservation and host-specific expression of non-tandemly repeated heterogenous ribosome RNA gene in arbuscular mycorrhizal fungi.</title>
        <authorList>
            <person name="Maeda T."/>
            <person name="Kobayashi Y."/>
            <person name="Nakagawa T."/>
            <person name="Ezawa T."/>
            <person name="Yamaguchi K."/>
            <person name="Bino T."/>
            <person name="Nishimoto Y."/>
            <person name="Shigenobu S."/>
            <person name="Kawaguchi M."/>
        </authorList>
    </citation>
    <scope>NUCLEOTIDE SEQUENCE</scope>
    <source>
        <strain evidence="1">HR1</strain>
    </source>
</reference>
<evidence type="ECO:0000313" key="1">
    <source>
        <dbReference type="EMBL" id="GES86572.1"/>
    </source>
</evidence>
<comment type="caution">
    <text evidence="1">The sequence shown here is derived from an EMBL/GenBank/DDBJ whole genome shotgun (WGS) entry which is preliminary data.</text>
</comment>
<dbReference type="EMBL" id="BLAL01000160">
    <property type="protein sequence ID" value="GES86572.1"/>
    <property type="molecule type" value="Genomic_DNA"/>
</dbReference>
<accession>A0A8H3QPD4</accession>
<protein>
    <submittedName>
        <fullName evidence="1">Uncharacterized protein</fullName>
    </submittedName>
</protein>
<dbReference type="Proteomes" id="UP000615446">
    <property type="component" value="Unassembled WGS sequence"/>
</dbReference>
<proteinExistence type="predicted"/>
<gene>
    <name evidence="1" type="ORF">RCL2_001362700</name>
</gene>